<dbReference type="GeneID" id="136091687"/>
<organism evidence="2 3">
    <name type="scientific">Hydra vulgaris</name>
    <name type="common">Hydra</name>
    <name type="synonym">Hydra attenuata</name>
    <dbReference type="NCBI Taxonomy" id="6087"/>
    <lineage>
        <taxon>Eukaryota</taxon>
        <taxon>Metazoa</taxon>
        <taxon>Cnidaria</taxon>
        <taxon>Hydrozoa</taxon>
        <taxon>Hydroidolina</taxon>
        <taxon>Anthoathecata</taxon>
        <taxon>Aplanulata</taxon>
        <taxon>Hydridae</taxon>
        <taxon>Hydra</taxon>
    </lineage>
</organism>
<protein>
    <submittedName>
        <fullName evidence="3">Uncharacterized protein LOC136091687</fullName>
    </submittedName>
</protein>
<dbReference type="Proteomes" id="UP001652625">
    <property type="component" value="Chromosome 15"/>
</dbReference>
<feature type="domain" description="DUF8207" evidence="1">
    <location>
        <begin position="103"/>
        <end position="182"/>
    </location>
</feature>
<reference evidence="3" key="1">
    <citation type="submission" date="2025-08" db="UniProtKB">
        <authorList>
            <consortium name="RefSeq"/>
        </authorList>
    </citation>
    <scope>IDENTIFICATION</scope>
</reference>
<name>A0ABM4DLN8_HYDVU</name>
<evidence type="ECO:0000259" key="1">
    <source>
        <dbReference type="Pfam" id="PF26634"/>
    </source>
</evidence>
<dbReference type="Pfam" id="PF26634">
    <property type="entry name" value="DUF8207"/>
    <property type="match status" value="1"/>
</dbReference>
<dbReference type="PANTHER" id="PTHR35374">
    <property type="entry name" value="CYCLIN-DEPENDENT KINASE 11A-LIKE"/>
    <property type="match status" value="1"/>
</dbReference>
<sequence>MSFLKIEDPEKRDKIVKDYLDTKRRLKQNDLDERMGETNLQSGLEKLYKTLIDSQDSIKENIYKLQDQSDKLALNFSNYYPEAKREIMITETKKLLPSHEESKDTTFGIRDKDGIFYIGKKPIHINDNDIIIDGEKYYGTPGLWELIVKFNPNKGVYNAITSENPYKPKSSRSGKYREIIAPIWKDIKENRKRESRANGIGGRIQTIILPSNSKSLAEKLNLCIAAWRAGNTGARNEGVAICDELLRQGEMDSSQYKAIQNLL</sequence>
<dbReference type="InterPro" id="IPR058520">
    <property type="entry name" value="DUF8207"/>
</dbReference>
<dbReference type="RefSeq" id="XP_065675467.1">
    <property type="nucleotide sequence ID" value="XM_065819395.1"/>
</dbReference>
<evidence type="ECO:0000313" key="3">
    <source>
        <dbReference type="RefSeq" id="XP_065675467.1"/>
    </source>
</evidence>
<keyword evidence="2" id="KW-1185">Reference proteome</keyword>
<proteinExistence type="predicted"/>
<evidence type="ECO:0000313" key="2">
    <source>
        <dbReference type="Proteomes" id="UP001652625"/>
    </source>
</evidence>
<gene>
    <name evidence="3" type="primary">LOC136091687</name>
</gene>
<dbReference type="PANTHER" id="PTHR35374:SF1">
    <property type="entry name" value="PROTEIN KINASE DOMAIN-CONTAINING PROTEIN"/>
    <property type="match status" value="1"/>
</dbReference>
<accession>A0ABM4DLN8</accession>